<name>A0A815WP65_9BILA</name>
<accession>A0A815WP65</accession>
<comment type="caution">
    <text evidence="2">The sequence shown here is derived from an EMBL/GenBank/DDBJ whole genome shotgun (WGS) entry which is preliminary data.</text>
</comment>
<dbReference type="Proteomes" id="UP000663845">
    <property type="component" value="Unassembled WGS sequence"/>
</dbReference>
<evidence type="ECO:0000313" key="3">
    <source>
        <dbReference type="Proteomes" id="UP000663845"/>
    </source>
</evidence>
<proteinExistence type="predicted"/>
<reference evidence="2" key="1">
    <citation type="submission" date="2021-02" db="EMBL/GenBank/DDBJ databases">
        <authorList>
            <person name="Nowell W R."/>
        </authorList>
    </citation>
    <scope>NUCLEOTIDE SEQUENCE</scope>
</reference>
<organism evidence="2 3">
    <name type="scientific">Adineta steineri</name>
    <dbReference type="NCBI Taxonomy" id="433720"/>
    <lineage>
        <taxon>Eukaryota</taxon>
        <taxon>Metazoa</taxon>
        <taxon>Spiralia</taxon>
        <taxon>Gnathifera</taxon>
        <taxon>Rotifera</taxon>
        <taxon>Eurotatoria</taxon>
        <taxon>Bdelloidea</taxon>
        <taxon>Adinetida</taxon>
        <taxon>Adinetidae</taxon>
        <taxon>Adineta</taxon>
    </lineage>
</organism>
<gene>
    <name evidence="2" type="ORF">JYZ213_LOCUS46145</name>
</gene>
<evidence type="ECO:0000313" key="2">
    <source>
        <dbReference type="EMBL" id="CAF1548501.1"/>
    </source>
</evidence>
<evidence type="ECO:0000256" key="1">
    <source>
        <dbReference type="SAM" id="MobiDB-lite"/>
    </source>
</evidence>
<sequence>MNIKGSSPVQSRQTSVTPYSHSLQRNDQFSCTTSSILSAPSTKKPFILTNTDSTDGYEMQTLSPQQKTLEAFHELEQLVPNGISGRVSIVRMSSLIQDQDDIGIETPPCKKN</sequence>
<feature type="region of interest" description="Disordered" evidence="1">
    <location>
        <begin position="1"/>
        <end position="24"/>
    </location>
</feature>
<protein>
    <submittedName>
        <fullName evidence="2">Uncharacterized protein</fullName>
    </submittedName>
</protein>
<dbReference type="AlphaFoldDB" id="A0A815WP65"/>
<dbReference type="EMBL" id="CAJNOG010005151">
    <property type="protein sequence ID" value="CAF1548501.1"/>
    <property type="molecule type" value="Genomic_DNA"/>
</dbReference>